<dbReference type="EMBL" id="CP099556">
    <property type="protein sequence ID" value="UYF43034.1"/>
    <property type="molecule type" value="Genomic_DNA"/>
</dbReference>
<evidence type="ECO:0000313" key="3">
    <source>
        <dbReference type="Proteomes" id="UP001164100"/>
    </source>
</evidence>
<gene>
    <name evidence="2" type="ORF">NGX11_09060</name>
</gene>
<dbReference type="AlphaFoldDB" id="A0AA46NMF7"/>
<keyword evidence="1" id="KW-0812">Transmembrane</keyword>
<accession>A0AA46NMF7</accession>
<keyword evidence="1" id="KW-1133">Transmembrane helix</keyword>
<name>A0AA46NMF7_9BACT</name>
<evidence type="ECO:0000313" key="2">
    <source>
        <dbReference type="EMBL" id="UYF43034.1"/>
    </source>
</evidence>
<dbReference type="RefSeq" id="WP_260934120.1">
    <property type="nucleotide sequence ID" value="NZ_CP099556.1"/>
</dbReference>
<dbReference type="Proteomes" id="UP001164100">
    <property type="component" value="Chromosome"/>
</dbReference>
<protein>
    <submittedName>
        <fullName evidence="2">Uncharacterized protein</fullName>
    </submittedName>
</protein>
<evidence type="ECO:0000256" key="1">
    <source>
        <dbReference type="SAM" id="Phobius"/>
    </source>
</evidence>
<proteinExistence type="predicted"/>
<reference evidence="2" key="1">
    <citation type="journal article" date="2022" name="Front. Microbiol.">
        <title>Species classification and novel plasmid identifications in Arcobacter cryaerophilus and Arcobacter cryaerophilus-like organisms.</title>
        <authorList>
            <person name="Zhou G."/>
            <person name="Wang M."/>
            <person name="Wang H."/>
            <person name="Chen X."/>
            <person name="Gu Y."/>
            <person name="Shao Z."/>
            <person name="Zhang J."/>
            <person name="Zhang M."/>
        </authorList>
    </citation>
    <scope>NUCLEOTIDE SEQUENCE</scope>
    <source>
        <strain evidence="2">ICDCAC48</strain>
    </source>
</reference>
<sequence>MNTRDILIIIASIAVIIFISDSLNTKYNMSDKTVVCISPEVEESLLNLITPDVNNVLKTEGFYIDTKVLRENTSTELVIPTVNGQSKYSCNTSIAITLKALPDNNKSQEIISKFIQKQTNFTIDLDYTVTPNDLGTQFWVKSRKIVQSDITNNFKKYEEEQKKIIKQKELSEEVSKYGNLTAMLGNKTINVKFNLVGNNKTIIVDGTILNVEIDDATTDEKYDLNKLKGHLISDKSKTWEISYYNNKNSNFIFYNDPISAYSYVLSK</sequence>
<feature type="transmembrane region" description="Helical" evidence="1">
    <location>
        <begin position="6"/>
        <end position="23"/>
    </location>
</feature>
<organism evidence="2 3">
    <name type="scientific">Aliarcobacter cryaerophilus</name>
    <dbReference type="NCBI Taxonomy" id="28198"/>
    <lineage>
        <taxon>Bacteria</taxon>
        <taxon>Pseudomonadati</taxon>
        <taxon>Campylobacterota</taxon>
        <taxon>Epsilonproteobacteria</taxon>
        <taxon>Campylobacterales</taxon>
        <taxon>Arcobacteraceae</taxon>
        <taxon>Aliarcobacter</taxon>
    </lineage>
</organism>
<keyword evidence="1" id="KW-0472">Membrane</keyword>